<dbReference type="OrthoDB" id="120976at2759"/>
<name>A0A7I8WEU5_9ANNE</name>
<dbReference type="InterPro" id="IPR032675">
    <property type="entry name" value="LRR_dom_sf"/>
</dbReference>
<dbReference type="SUPFAM" id="SSF52047">
    <property type="entry name" value="RNI-like"/>
    <property type="match status" value="4"/>
</dbReference>
<feature type="domain" description="NACHT" evidence="6">
    <location>
        <begin position="164"/>
        <end position="326"/>
    </location>
</feature>
<dbReference type="PANTHER" id="PTHR45690">
    <property type="entry name" value="NACHT, LRR AND PYD DOMAINS-CONTAINING PROTEIN 12"/>
    <property type="match status" value="1"/>
</dbReference>
<dbReference type="PANTHER" id="PTHR45690:SF19">
    <property type="entry name" value="NACHT, LRR AND PYD DOMAINS-CONTAINING PROTEIN 3"/>
    <property type="match status" value="1"/>
</dbReference>
<evidence type="ECO:0000256" key="5">
    <source>
        <dbReference type="ARBA" id="ARBA00022840"/>
    </source>
</evidence>
<dbReference type="InterPro" id="IPR027417">
    <property type="entry name" value="P-loop_NTPase"/>
</dbReference>
<evidence type="ECO:0000256" key="1">
    <source>
        <dbReference type="ARBA" id="ARBA00004496"/>
    </source>
</evidence>
<dbReference type="Pfam" id="PF05729">
    <property type="entry name" value="NACHT"/>
    <property type="match status" value="1"/>
</dbReference>
<reference evidence="7 8" key="1">
    <citation type="submission" date="2020-08" db="EMBL/GenBank/DDBJ databases">
        <authorList>
            <person name="Hejnol A."/>
        </authorList>
    </citation>
    <scope>NUCLEOTIDE SEQUENCE [LARGE SCALE GENOMIC DNA]</scope>
</reference>
<evidence type="ECO:0000313" key="8">
    <source>
        <dbReference type="Proteomes" id="UP000549394"/>
    </source>
</evidence>
<protein>
    <submittedName>
        <fullName evidence="7">DgyrCDS14784</fullName>
    </submittedName>
</protein>
<comment type="caution">
    <text evidence="7">The sequence shown here is derived from an EMBL/GenBank/DDBJ whole genome shotgun (WGS) entry which is preliminary data.</text>
</comment>
<keyword evidence="5" id="KW-0067">ATP-binding</keyword>
<dbReference type="SUPFAM" id="SSF52540">
    <property type="entry name" value="P-loop containing nucleoside triphosphate hydrolases"/>
    <property type="match status" value="1"/>
</dbReference>
<dbReference type="SMART" id="SM00368">
    <property type="entry name" value="LRR_RI"/>
    <property type="match status" value="5"/>
</dbReference>
<evidence type="ECO:0000259" key="6">
    <source>
        <dbReference type="Pfam" id="PF05729"/>
    </source>
</evidence>
<proteinExistence type="predicted"/>
<dbReference type="Gene3D" id="3.40.50.300">
    <property type="entry name" value="P-loop containing nucleotide triphosphate hydrolases"/>
    <property type="match status" value="1"/>
</dbReference>
<dbReference type="Gene3D" id="3.80.10.10">
    <property type="entry name" value="Ribonuclease Inhibitor"/>
    <property type="match status" value="4"/>
</dbReference>
<sequence>MDAVLVYFRRDILNFRGDERFFNVCVSKCCENSDKDMFFDQFEEFVERKILSLTCYVFLEILEKLGKGPAERLFLKIGNLWEEMKKEMKSYKTDKYGVVKPLLSSKYRRLKDVFTPINISKALRENSNREDYRNILLKLTEFEKYEFERYNITSKQQPDSNLSILIQGETGIGKTFLFKHFQYLWATEKDFYNNFLFFSLNLEDVQENQTFLQAILDQNFKKKKTSITASLLEYFLFECRIYKNCIPVLFIDYSVNESEFQRKKRIFEHLENIVRGEVSSFRYPLFVWMKKNNQSRNLLKIYNNVYTITGFNEINYKEFFQNHFKNFKKTYKLIKWLRMKNDLHRACSSPFMAYITAVTFERISDFSQINEFNIFKYFVKNLSKKFNIKSNRIIEQLSKASFTKIILKKSIKVTNDYEIALKMGLIVEELDQNLKFVNSLFEDYFLAEYILTYFQRTKNGDLNKDSQPHFNKNAIELGDLIRKNINPSKILRVFKILQHLDSQVFFIFISQNLDILELMEILNDTQQKLVKGKMRTFHQNGGSLLTTAWKIIASTLRIQITKLSLKNVKFNFQDIFQIAKSSIKNCLQEMCIDNGVHCQLSFSIIPEILFTFNRINKLCLKNMNFSKNNEQFENYYQKLEDHKSLEKLELEDCCITFTSENIVFFKYLKNIIKLNLSYSKFSAGSVAVFCNCLKDLGCLKKINLSHCQFSVNECIYLEEYFGQSYLLEKVDFSGNSPDIVLPVLKTILGKLRKINSLCINDCHLSLKEDIFKHFLYSHRNIEQCKLNKICIEDDSKLSFFKGLFTKNKLKSVALPVVQLNDDEFGKVFETLNWNIKKGLIKNLEFGMNSNAVAIHKILDDIKKDRLSSIKLDKVVNDFGCQIDKLPEIFGSCKKLRNIIINNINLREKTVRNLLSYINSNSQKDFSITLRNCDLKSQLFPKKFINIESLDYSNNDLSEISLKDISFSSTCLKDLILSSCKLKDDFLIEFKQILDNLLHLKVLDLSNNTFKYSAIVGLLEKLHRSTAKPIELYLYGNKLESKHLLEISCILCELDSLSKFNSNFNEYYLNDWNDVDPKQFINSKEFNLEKAKTLINSVLLMLNQSASIENAEIPFKKLFEIMKISCTNFEDVDLEIYLTNSKKFHICKEALKMLSSIQTVQLCNTEMSDQNKNDIFSLLSTDCKTLTCLKLVNCGLSSIHGSLLSKAIGEQKNLCQLILSENNLGSETGNALLKNVSKNIKKLKNLNISSCNMNETIGENLKIALEELSHLEYFNISNNEIRNKVGKIIFATISKKMQNLKSLYLSKCNLNSEITEDITKGVKEMTAIQNLDLSFNNFSMENNSVIFKIAKESCTKISELNLENCGFSMAIENSRTLNKDDFKELTNLNISKCTVEKGAKSIFFPISEKSTQLIKLNCSSCSLCKESTELLVKIIRKQKHLQELIISKNKFENSVAIQLFKVLSKFCKGLIVLDLRECNFNSENSTEIVHALNNQPYLGSLDMSGNNFGSFLGKEIFEGLALQKNNFYMLSFSNCGFDESITPHLVNVLENSSLLQHLDISFNKLEENGSIIFNQLANSCKELMALNIANCSFQNDTVNSIVSMLKLLKDVKHLKIFNKCFDKQSVIKIGKQYFNGSSGASKTINHGHPDIRDSDFGIHTVPSIVSYWDSF</sequence>
<dbReference type="GO" id="GO:0005524">
    <property type="term" value="F:ATP binding"/>
    <property type="evidence" value="ECO:0007669"/>
    <property type="project" value="UniProtKB-KW"/>
</dbReference>
<keyword evidence="2" id="KW-0963">Cytoplasm</keyword>
<evidence type="ECO:0000256" key="2">
    <source>
        <dbReference type="ARBA" id="ARBA00022490"/>
    </source>
</evidence>
<comment type="subcellular location">
    <subcellularLocation>
        <location evidence="1">Cytoplasm</location>
    </subcellularLocation>
</comment>
<evidence type="ECO:0000256" key="3">
    <source>
        <dbReference type="ARBA" id="ARBA00022737"/>
    </source>
</evidence>
<evidence type="ECO:0000313" key="7">
    <source>
        <dbReference type="EMBL" id="CAD5126728.1"/>
    </source>
</evidence>
<accession>A0A7I8WEU5</accession>
<organism evidence="7 8">
    <name type="scientific">Dimorphilus gyrociliatus</name>
    <dbReference type="NCBI Taxonomy" id="2664684"/>
    <lineage>
        <taxon>Eukaryota</taxon>
        <taxon>Metazoa</taxon>
        <taxon>Spiralia</taxon>
        <taxon>Lophotrochozoa</taxon>
        <taxon>Annelida</taxon>
        <taxon>Polychaeta</taxon>
        <taxon>Polychaeta incertae sedis</taxon>
        <taxon>Dinophilidae</taxon>
        <taxon>Dimorphilus</taxon>
    </lineage>
</organism>
<keyword evidence="8" id="KW-1185">Reference proteome</keyword>
<dbReference type="InterPro" id="IPR050637">
    <property type="entry name" value="NLRP_innate_immun_reg"/>
</dbReference>
<dbReference type="InterPro" id="IPR007111">
    <property type="entry name" value="NACHT_NTPase"/>
</dbReference>
<dbReference type="GO" id="GO:0005829">
    <property type="term" value="C:cytosol"/>
    <property type="evidence" value="ECO:0007669"/>
    <property type="project" value="UniProtKB-SubCell"/>
</dbReference>
<gene>
    <name evidence="7" type="ORF">DGYR_LOCUS13961</name>
</gene>
<evidence type="ECO:0000256" key="4">
    <source>
        <dbReference type="ARBA" id="ARBA00022741"/>
    </source>
</evidence>
<dbReference type="EMBL" id="CAJFCJ010000076">
    <property type="protein sequence ID" value="CAD5126728.1"/>
    <property type="molecule type" value="Genomic_DNA"/>
</dbReference>
<keyword evidence="4" id="KW-0547">Nucleotide-binding</keyword>
<keyword evidence="3" id="KW-0677">Repeat</keyword>
<dbReference type="Proteomes" id="UP000549394">
    <property type="component" value="Unassembled WGS sequence"/>
</dbReference>